<proteinExistence type="predicted"/>
<accession>A0ABP3M1S8</accession>
<reference evidence="2" key="1">
    <citation type="journal article" date="2019" name="Int. J. Syst. Evol. Microbiol.">
        <title>The Global Catalogue of Microorganisms (GCM) 10K type strain sequencing project: providing services to taxonomists for standard genome sequencing and annotation.</title>
        <authorList>
            <consortium name="The Broad Institute Genomics Platform"/>
            <consortium name="The Broad Institute Genome Sequencing Center for Infectious Disease"/>
            <person name="Wu L."/>
            <person name="Ma J."/>
        </authorList>
    </citation>
    <scope>NUCLEOTIDE SEQUENCE [LARGE SCALE GENOMIC DNA]</scope>
    <source>
        <strain evidence="2">JCM 10664</strain>
    </source>
</reference>
<name>A0ABP3M1S8_9PSEU</name>
<dbReference type="EMBL" id="BAAAHC010000003">
    <property type="protein sequence ID" value="GAA0509360.1"/>
    <property type="molecule type" value="Genomic_DNA"/>
</dbReference>
<gene>
    <name evidence="1" type="ORF">GCM10009545_09330</name>
</gene>
<comment type="caution">
    <text evidence="1">The sequence shown here is derived from an EMBL/GenBank/DDBJ whole genome shotgun (WGS) entry which is preliminary data.</text>
</comment>
<dbReference type="Proteomes" id="UP001500220">
    <property type="component" value="Unassembled WGS sequence"/>
</dbReference>
<keyword evidence="2" id="KW-1185">Reference proteome</keyword>
<evidence type="ECO:0000313" key="1">
    <source>
        <dbReference type="EMBL" id="GAA0509360.1"/>
    </source>
</evidence>
<protein>
    <submittedName>
        <fullName evidence="1">Uncharacterized protein</fullName>
    </submittedName>
</protein>
<evidence type="ECO:0000313" key="2">
    <source>
        <dbReference type="Proteomes" id="UP001500220"/>
    </source>
</evidence>
<sequence length="117" mass="12460">MGSSKKGRFSNVAFGFAVLPGVPHRRAAAIPALAGRVLRGSVAAVISTVVEKGALRGSGTANRGSDPRFTFGLLIDVGKVLETHGFPAVEAYTGEDLLRLQRALFDFIHPLDEDKDR</sequence>
<organism evidence="1 2">
    <name type="scientific">Saccharopolyspora thermophila</name>
    <dbReference type="NCBI Taxonomy" id="89367"/>
    <lineage>
        <taxon>Bacteria</taxon>
        <taxon>Bacillati</taxon>
        <taxon>Actinomycetota</taxon>
        <taxon>Actinomycetes</taxon>
        <taxon>Pseudonocardiales</taxon>
        <taxon>Pseudonocardiaceae</taxon>
        <taxon>Saccharopolyspora</taxon>
    </lineage>
</organism>